<evidence type="ECO:0000256" key="1">
    <source>
        <dbReference type="SAM" id="SignalP"/>
    </source>
</evidence>
<dbReference type="PANTHER" id="PTHR37957">
    <property type="entry name" value="BLR7070 PROTEIN"/>
    <property type="match status" value="1"/>
</dbReference>
<proteinExistence type="predicted"/>
<evidence type="ECO:0000259" key="2">
    <source>
        <dbReference type="Pfam" id="PF13449"/>
    </source>
</evidence>
<name>A0ABW5UND2_9BURK</name>
<keyword evidence="1" id="KW-0732">Signal</keyword>
<reference evidence="4" key="1">
    <citation type="journal article" date="2019" name="Int. J. Syst. Evol. Microbiol.">
        <title>The Global Catalogue of Microorganisms (GCM) 10K type strain sequencing project: providing services to taxonomists for standard genome sequencing and annotation.</title>
        <authorList>
            <consortium name="The Broad Institute Genomics Platform"/>
            <consortium name="The Broad Institute Genome Sequencing Center for Infectious Disease"/>
            <person name="Wu L."/>
            <person name="Ma J."/>
        </authorList>
    </citation>
    <scope>NUCLEOTIDE SEQUENCE [LARGE SCALE GENOMIC DNA]</scope>
    <source>
        <strain evidence="4">TISTR 1906</strain>
    </source>
</reference>
<sequence length="401" mass="43649">MNNVRRPGLRRLLWSLPALLLAACAAPPADRTGGKALDACLQTLGEIRWPHDTQYAGTTVGGLSSIDYDARSGLYYLASDDRSSFDPARLYTARIRYDASGMLEVVLQDRIWLLNARQQRFAGIRAPEPGTAVPDPEVLRLLPNLSNGQGQTMLWSSEGDFRRGFGPQLVEAATDGSWLREWPLPPQLALPAPADRATQGPRSNFTLEGMSLSADGKTLWLSMEGALRQDGPMPGPGRAGAPVRITAYDMATRQPLRQLAYVPDALPEHLGLLSRHAVNGVSDILADGPDHMLVLERSYAPARGFGARIYRIRTDRAAGTDTLPLQQLTPDNHRPVDKALLLDLSQAGLRSVDNLEGMSWGPPLPDGRRVLLLVSDNNFNPAEVTQFVALRERAGGCGRGL</sequence>
<dbReference type="EMBL" id="JBHUMV010000005">
    <property type="protein sequence ID" value="MFD2754935.1"/>
    <property type="molecule type" value="Genomic_DNA"/>
</dbReference>
<dbReference type="PROSITE" id="PS51257">
    <property type="entry name" value="PROKAR_LIPOPROTEIN"/>
    <property type="match status" value="1"/>
</dbReference>
<evidence type="ECO:0000313" key="4">
    <source>
        <dbReference type="Proteomes" id="UP001597463"/>
    </source>
</evidence>
<feature type="chain" id="PRO_5045812317" evidence="1">
    <location>
        <begin position="23"/>
        <end position="401"/>
    </location>
</feature>
<keyword evidence="4" id="KW-1185">Reference proteome</keyword>
<evidence type="ECO:0000313" key="3">
    <source>
        <dbReference type="EMBL" id="MFD2754935.1"/>
    </source>
</evidence>
<dbReference type="Proteomes" id="UP001597463">
    <property type="component" value="Unassembled WGS sequence"/>
</dbReference>
<comment type="caution">
    <text evidence="3">The sequence shown here is derived from an EMBL/GenBank/DDBJ whole genome shotgun (WGS) entry which is preliminary data.</text>
</comment>
<organism evidence="3 4">
    <name type="scientific">Comamonas terrae</name>
    <dbReference type="NCBI Taxonomy" id="673548"/>
    <lineage>
        <taxon>Bacteria</taxon>
        <taxon>Pseudomonadati</taxon>
        <taxon>Pseudomonadota</taxon>
        <taxon>Betaproteobacteria</taxon>
        <taxon>Burkholderiales</taxon>
        <taxon>Comamonadaceae</taxon>
        <taxon>Comamonas</taxon>
    </lineage>
</organism>
<feature type="domain" description="Phytase-like" evidence="2">
    <location>
        <begin position="58"/>
        <end position="379"/>
    </location>
</feature>
<protein>
    <submittedName>
        <fullName evidence="3">Esterase-like activity of phytase family protein</fullName>
    </submittedName>
</protein>
<dbReference type="PANTHER" id="PTHR37957:SF1">
    <property type="entry name" value="PHYTASE-LIKE DOMAIN-CONTAINING PROTEIN"/>
    <property type="match status" value="1"/>
</dbReference>
<dbReference type="InterPro" id="IPR027372">
    <property type="entry name" value="Phytase-like_dom"/>
</dbReference>
<accession>A0ABW5UND2</accession>
<dbReference type="RefSeq" id="WP_245633330.1">
    <property type="nucleotide sequence ID" value="NZ_BCNT01000005.1"/>
</dbReference>
<gene>
    <name evidence="3" type="ORF">ACFSW6_12620</name>
</gene>
<dbReference type="Pfam" id="PF13449">
    <property type="entry name" value="Phytase-like"/>
    <property type="match status" value="1"/>
</dbReference>
<feature type="signal peptide" evidence="1">
    <location>
        <begin position="1"/>
        <end position="22"/>
    </location>
</feature>